<evidence type="ECO:0000313" key="2">
    <source>
        <dbReference type="EMBL" id="KAJ1085657.1"/>
    </source>
</evidence>
<feature type="compositionally biased region" description="Polar residues" evidence="1">
    <location>
        <begin position="80"/>
        <end position="95"/>
    </location>
</feature>
<keyword evidence="3" id="KW-1185">Reference proteome</keyword>
<feature type="compositionally biased region" description="Low complexity" evidence="1">
    <location>
        <begin position="27"/>
        <end position="39"/>
    </location>
</feature>
<gene>
    <name evidence="2" type="ORF">NDU88_005786</name>
</gene>
<feature type="compositionally biased region" description="Basic residues" evidence="1">
    <location>
        <begin position="98"/>
        <end position="112"/>
    </location>
</feature>
<evidence type="ECO:0000313" key="3">
    <source>
        <dbReference type="Proteomes" id="UP001066276"/>
    </source>
</evidence>
<evidence type="ECO:0000256" key="1">
    <source>
        <dbReference type="SAM" id="MobiDB-lite"/>
    </source>
</evidence>
<protein>
    <submittedName>
        <fullName evidence="2">Uncharacterized protein</fullName>
    </submittedName>
</protein>
<dbReference type="Proteomes" id="UP001066276">
    <property type="component" value="Chromosome 12"/>
</dbReference>
<reference evidence="2" key="1">
    <citation type="journal article" date="2022" name="bioRxiv">
        <title>Sequencing and chromosome-scale assembly of the giantPleurodeles waltlgenome.</title>
        <authorList>
            <person name="Brown T."/>
            <person name="Elewa A."/>
            <person name="Iarovenko S."/>
            <person name="Subramanian E."/>
            <person name="Araus A.J."/>
            <person name="Petzold A."/>
            <person name="Susuki M."/>
            <person name="Suzuki K.-i.T."/>
            <person name="Hayashi T."/>
            <person name="Toyoda A."/>
            <person name="Oliveira C."/>
            <person name="Osipova E."/>
            <person name="Leigh N.D."/>
            <person name="Simon A."/>
            <person name="Yun M.H."/>
        </authorList>
    </citation>
    <scope>NUCLEOTIDE SEQUENCE</scope>
    <source>
        <strain evidence="2">20211129_DDA</strain>
        <tissue evidence="2">Liver</tissue>
    </source>
</reference>
<proteinExistence type="predicted"/>
<feature type="region of interest" description="Disordered" evidence="1">
    <location>
        <begin position="1"/>
        <end position="50"/>
    </location>
</feature>
<dbReference type="AlphaFoldDB" id="A0AAV7L3N7"/>
<accession>A0AAV7L3N7</accession>
<organism evidence="2 3">
    <name type="scientific">Pleurodeles waltl</name>
    <name type="common">Iberian ribbed newt</name>
    <dbReference type="NCBI Taxonomy" id="8319"/>
    <lineage>
        <taxon>Eukaryota</taxon>
        <taxon>Metazoa</taxon>
        <taxon>Chordata</taxon>
        <taxon>Craniata</taxon>
        <taxon>Vertebrata</taxon>
        <taxon>Euteleostomi</taxon>
        <taxon>Amphibia</taxon>
        <taxon>Batrachia</taxon>
        <taxon>Caudata</taxon>
        <taxon>Salamandroidea</taxon>
        <taxon>Salamandridae</taxon>
        <taxon>Pleurodelinae</taxon>
        <taxon>Pleurodeles</taxon>
    </lineage>
</organism>
<feature type="region of interest" description="Disordered" evidence="1">
    <location>
        <begin position="66"/>
        <end position="123"/>
    </location>
</feature>
<name>A0AAV7L3N7_PLEWA</name>
<dbReference type="EMBL" id="JANPWB010000016">
    <property type="protein sequence ID" value="KAJ1085657.1"/>
    <property type="molecule type" value="Genomic_DNA"/>
</dbReference>
<sequence length="123" mass="13914">MATLFNSKKGGDRGPLWGARARRAGTSPREPGRPSSSSKWRPRRGGARPARLVWARRRLGEWLLPGTGVPAPRRWLPDSTDASSRRTLLTSQQEQRAGRGKHKRRTTRRGNRKYVTAVRPLRP</sequence>
<comment type="caution">
    <text evidence="2">The sequence shown here is derived from an EMBL/GenBank/DDBJ whole genome shotgun (WGS) entry which is preliminary data.</text>
</comment>